<dbReference type="NCBIfam" id="TIGR01720">
    <property type="entry name" value="NRPS-para261"/>
    <property type="match status" value="2"/>
</dbReference>
<dbReference type="PANTHER" id="PTHR45527">
    <property type="entry name" value="NONRIBOSOMAL PEPTIDE SYNTHETASE"/>
    <property type="match status" value="1"/>
</dbReference>
<comment type="similarity">
    <text evidence="2">Belongs to the ATP-dependent AMP-binding enzyme family.</text>
</comment>
<dbReference type="GO" id="GO:0008610">
    <property type="term" value="P:lipid biosynthetic process"/>
    <property type="evidence" value="ECO:0007669"/>
    <property type="project" value="UniProtKB-ARBA"/>
</dbReference>
<evidence type="ECO:0000256" key="6">
    <source>
        <dbReference type="ARBA" id="ARBA00022737"/>
    </source>
</evidence>
<evidence type="ECO:0000256" key="2">
    <source>
        <dbReference type="ARBA" id="ARBA00006432"/>
    </source>
</evidence>
<proteinExistence type="inferred from homology"/>
<dbReference type="CDD" id="cd19534">
    <property type="entry name" value="E_NRPS"/>
    <property type="match status" value="2"/>
</dbReference>
<dbReference type="FunFam" id="2.30.38.10:FF:000001">
    <property type="entry name" value="Non-ribosomal peptide synthetase PvdI"/>
    <property type="match status" value="2"/>
</dbReference>
<evidence type="ECO:0000256" key="1">
    <source>
        <dbReference type="ARBA" id="ARBA00001957"/>
    </source>
</evidence>
<dbReference type="FunFam" id="3.30.300.30:FF:000010">
    <property type="entry name" value="Enterobactin synthetase component F"/>
    <property type="match status" value="3"/>
</dbReference>
<evidence type="ECO:0000313" key="10">
    <source>
        <dbReference type="EMBL" id="QDX95400.1"/>
    </source>
</evidence>
<name>A0A518VEI5_BRELA</name>
<dbReference type="PROSITE" id="PS50075">
    <property type="entry name" value="CARRIER"/>
    <property type="match status" value="3"/>
</dbReference>
<dbReference type="FunFam" id="1.10.1200.10:FF:000005">
    <property type="entry name" value="Nonribosomal peptide synthetase 1"/>
    <property type="match status" value="3"/>
</dbReference>
<dbReference type="PANTHER" id="PTHR45527:SF1">
    <property type="entry name" value="FATTY ACID SYNTHASE"/>
    <property type="match status" value="1"/>
</dbReference>
<dbReference type="GO" id="GO:0044550">
    <property type="term" value="P:secondary metabolite biosynthetic process"/>
    <property type="evidence" value="ECO:0007669"/>
    <property type="project" value="UniProtKB-ARBA"/>
</dbReference>
<dbReference type="InterPro" id="IPR045851">
    <property type="entry name" value="AMP-bd_C_sf"/>
</dbReference>
<dbReference type="Gene3D" id="3.40.50.980">
    <property type="match status" value="6"/>
</dbReference>
<dbReference type="FunFam" id="3.40.50.12780:FF:000012">
    <property type="entry name" value="Non-ribosomal peptide synthetase"/>
    <property type="match status" value="3"/>
</dbReference>
<keyword evidence="8" id="KW-0511">Multifunctional enzyme</keyword>
<dbReference type="Pfam" id="PF00501">
    <property type="entry name" value="AMP-binding"/>
    <property type="match status" value="3"/>
</dbReference>
<dbReference type="Proteomes" id="UP000319432">
    <property type="component" value="Chromosome"/>
</dbReference>
<dbReference type="GO" id="GO:0005829">
    <property type="term" value="C:cytosol"/>
    <property type="evidence" value="ECO:0007669"/>
    <property type="project" value="TreeGrafter"/>
</dbReference>
<dbReference type="Gene3D" id="1.10.1200.10">
    <property type="entry name" value="ACP-like"/>
    <property type="match status" value="3"/>
</dbReference>
<dbReference type="OrthoDB" id="9765680at2"/>
<dbReference type="Pfam" id="PF00668">
    <property type="entry name" value="Condensation"/>
    <property type="match status" value="5"/>
</dbReference>
<evidence type="ECO:0000256" key="8">
    <source>
        <dbReference type="ARBA" id="ARBA00023268"/>
    </source>
</evidence>
<dbReference type="CDD" id="cd05930">
    <property type="entry name" value="A_NRPS"/>
    <property type="match status" value="1"/>
</dbReference>
<dbReference type="SMART" id="SM00823">
    <property type="entry name" value="PKS_PP"/>
    <property type="match status" value="3"/>
</dbReference>
<comment type="cofactor">
    <cofactor evidence="1">
        <name>pantetheine 4'-phosphate</name>
        <dbReference type="ChEBI" id="CHEBI:47942"/>
    </cofactor>
</comment>
<dbReference type="InterPro" id="IPR036736">
    <property type="entry name" value="ACP-like_sf"/>
</dbReference>
<dbReference type="InterPro" id="IPR010060">
    <property type="entry name" value="NRPS_synth"/>
</dbReference>
<dbReference type="PROSITE" id="PS00455">
    <property type="entry name" value="AMP_BINDING"/>
    <property type="match status" value="3"/>
</dbReference>
<evidence type="ECO:0000313" key="11">
    <source>
        <dbReference type="Proteomes" id="UP000319432"/>
    </source>
</evidence>
<dbReference type="SUPFAM" id="SSF47336">
    <property type="entry name" value="ACP-like"/>
    <property type="match status" value="3"/>
</dbReference>
<dbReference type="CDD" id="cd17643">
    <property type="entry name" value="A_NRPS_Cytc1-like"/>
    <property type="match status" value="2"/>
</dbReference>
<evidence type="ECO:0000256" key="3">
    <source>
        <dbReference type="ARBA" id="ARBA00022450"/>
    </source>
</evidence>
<dbReference type="Gene3D" id="2.30.38.10">
    <property type="entry name" value="Luciferase, Domain 3"/>
    <property type="match status" value="3"/>
</dbReference>
<dbReference type="InterPro" id="IPR000873">
    <property type="entry name" value="AMP-dep_synth/lig_dom"/>
</dbReference>
<feature type="domain" description="Carrier" evidence="9">
    <location>
        <begin position="2499"/>
        <end position="2574"/>
    </location>
</feature>
<dbReference type="EMBL" id="CP033464">
    <property type="protein sequence ID" value="QDX95400.1"/>
    <property type="molecule type" value="Genomic_DNA"/>
</dbReference>
<feature type="domain" description="Carrier" evidence="9">
    <location>
        <begin position="968"/>
        <end position="1042"/>
    </location>
</feature>
<dbReference type="InterPro" id="IPR010071">
    <property type="entry name" value="AA_adenyl_dom"/>
</dbReference>
<dbReference type="InterPro" id="IPR009081">
    <property type="entry name" value="PP-bd_ACP"/>
</dbReference>
<evidence type="ECO:0000259" key="9">
    <source>
        <dbReference type="PROSITE" id="PS50075"/>
    </source>
</evidence>
<dbReference type="InterPro" id="IPR020845">
    <property type="entry name" value="AMP-binding_CS"/>
</dbReference>
<keyword evidence="11" id="KW-1185">Reference proteome</keyword>
<dbReference type="GO" id="GO:0017000">
    <property type="term" value="P:antibiotic biosynthetic process"/>
    <property type="evidence" value="ECO:0007669"/>
    <property type="project" value="UniProtKB-KW"/>
</dbReference>
<dbReference type="Pfam" id="PF13193">
    <property type="entry name" value="AMP-binding_C"/>
    <property type="match status" value="3"/>
</dbReference>
<dbReference type="FunFam" id="3.30.559.10:FF:000012">
    <property type="entry name" value="Non-ribosomal peptide synthetase"/>
    <property type="match status" value="1"/>
</dbReference>
<dbReference type="Pfam" id="PF00550">
    <property type="entry name" value="PP-binding"/>
    <property type="match status" value="3"/>
</dbReference>
<reference evidence="10 11" key="1">
    <citation type="submission" date="2018-11" db="EMBL/GenBank/DDBJ databases">
        <title>Phylogenetic determinants of toxin gene distribution in genomes of Brevibacillus laterosporus.</title>
        <authorList>
            <person name="Glare T.R."/>
            <person name="Durrant A."/>
            <person name="Berry C."/>
            <person name="Palma L."/>
            <person name="Ormskirk M."/>
            <person name="Cox M.O."/>
        </authorList>
    </citation>
    <scope>NUCLEOTIDE SEQUENCE [LARGE SCALE GENOMIC DNA]</scope>
    <source>
        <strain evidence="10 11">1821L</strain>
    </source>
</reference>
<protein>
    <submittedName>
        <fullName evidence="10">Amino acid adenylation domain-containing protein</fullName>
    </submittedName>
</protein>
<organism evidence="10 11">
    <name type="scientific">Brevibacillus laterosporus</name>
    <name type="common">Bacillus laterosporus</name>
    <dbReference type="NCBI Taxonomy" id="1465"/>
    <lineage>
        <taxon>Bacteria</taxon>
        <taxon>Bacillati</taxon>
        <taxon>Bacillota</taxon>
        <taxon>Bacilli</taxon>
        <taxon>Bacillales</taxon>
        <taxon>Paenibacillaceae</taxon>
        <taxon>Brevibacillus</taxon>
    </lineage>
</organism>
<dbReference type="FunFam" id="3.40.50.980:FF:000002">
    <property type="entry name" value="Enterobactin synthetase component F"/>
    <property type="match status" value="2"/>
</dbReference>
<dbReference type="Gene3D" id="3.30.559.30">
    <property type="entry name" value="Nonribosomal peptide synthetase, condensation domain"/>
    <property type="match status" value="5"/>
</dbReference>
<dbReference type="InterPro" id="IPR006162">
    <property type="entry name" value="Ppantetheine_attach_site"/>
</dbReference>
<keyword evidence="6" id="KW-0677">Repeat</keyword>
<keyword evidence="4" id="KW-0597">Phosphoprotein</keyword>
<dbReference type="GO" id="GO:0031177">
    <property type="term" value="F:phosphopantetheine binding"/>
    <property type="evidence" value="ECO:0007669"/>
    <property type="project" value="InterPro"/>
</dbReference>
<dbReference type="CDD" id="cd19543">
    <property type="entry name" value="DCL_NRPS"/>
    <property type="match status" value="1"/>
</dbReference>
<dbReference type="InterPro" id="IPR025110">
    <property type="entry name" value="AMP-bd_C"/>
</dbReference>
<keyword evidence="7" id="KW-0045">Antibiotic biosynthesis</keyword>
<dbReference type="InterPro" id="IPR023213">
    <property type="entry name" value="CAT-like_dom_sf"/>
</dbReference>
<accession>A0A518VEI5</accession>
<dbReference type="NCBIfam" id="NF003417">
    <property type="entry name" value="PRK04813.1"/>
    <property type="match status" value="3"/>
</dbReference>
<dbReference type="GO" id="GO:0016874">
    <property type="term" value="F:ligase activity"/>
    <property type="evidence" value="ECO:0007669"/>
    <property type="project" value="UniProtKB-KW"/>
</dbReference>
<evidence type="ECO:0000256" key="7">
    <source>
        <dbReference type="ARBA" id="ARBA00023194"/>
    </source>
</evidence>
<feature type="domain" description="Carrier" evidence="9">
    <location>
        <begin position="3577"/>
        <end position="3651"/>
    </location>
</feature>
<dbReference type="GO" id="GO:0043041">
    <property type="term" value="P:amino acid activation for nonribosomal peptide biosynthetic process"/>
    <property type="evidence" value="ECO:0007669"/>
    <property type="project" value="TreeGrafter"/>
</dbReference>
<dbReference type="Gene3D" id="3.30.300.30">
    <property type="match status" value="3"/>
</dbReference>
<dbReference type="FunFam" id="3.40.50.980:FF:000001">
    <property type="entry name" value="Non-ribosomal peptide synthetase"/>
    <property type="match status" value="3"/>
</dbReference>
<dbReference type="PROSITE" id="PS00012">
    <property type="entry name" value="PHOSPHOPANTETHEINE"/>
    <property type="match status" value="3"/>
</dbReference>
<keyword evidence="5" id="KW-0436">Ligase</keyword>
<keyword evidence="3" id="KW-0596">Phosphopantetheine</keyword>
<dbReference type="NCBIfam" id="TIGR01733">
    <property type="entry name" value="AA-adenyl-dom"/>
    <property type="match status" value="3"/>
</dbReference>
<evidence type="ECO:0000256" key="4">
    <source>
        <dbReference type="ARBA" id="ARBA00022553"/>
    </source>
</evidence>
<dbReference type="InterPro" id="IPR001242">
    <property type="entry name" value="Condensation_dom"/>
</dbReference>
<gene>
    <name evidence="10" type="ORF">EEL30_25850</name>
</gene>
<dbReference type="SUPFAM" id="SSF52777">
    <property type="entry name" value="CoA-dependent acyltransferases"/>
    <property type="match status" value="10"/>
</dbReference>
<evidence type="ECO:0000256" key="5">
    <source>
        <dbReference type="ARBA" id="ARBA00022598"/>
    </source>
</evidence>
<dbReference type="Gene3D" id="3.30.559.10">
    <property type="entry name" value="Chloramphenicol acetyltransferase-like domain"/>
    <property type="match status" value="5"/>
</dbReference>
<dbReference type="InterPro" id="IPR020806">
    <property type="entry name" value="PKS_PP-bd"/>
</dbReference>
<sequence length="4133" mass="472604">MNKEAERTNSDTYLLTHPQKRIWYTDQLYSNSSLSNLAGFIRVKGDIDYSLLVKAIHIVTANNSAFQIRLIQHDDDESRQYFADHELFDVPFFDIHDIDDFDGWVKRESQTPFEQFNSRLYAFSLIRLSDQETLIFGKFHHIMVDGMSLDFMARQIFEAYTNLMDNEPQLQKTGASYLNFIKNEQEYLSSARYEKDRTFWNEKFSTLPEFISLKDYNSYQIGTEAERKTIQLPKEFGSKIHDFCNNYATNIFSIFLTTLYVYVYKMTGQRDIAIGTVYANRTTKEEKEMLGMFVSTFPLRTCLDPSIDFVTFLQHVNKEKASILRHQKYPYNLLIQHLRKNNPETNRLFGICLEYRPLRWDQIGNITYQTESLSHGHEVNDVNIHIVEEANTEELILYLDYRTELFTEQEIESMMNGLLNILDQVIMNPSQPLSQIDLLTEEEKNHILFTFNDTDAEYPMDKTISVLFEEQVEKTPNHIAVVFEERQLTYRELNERANQLARKLLTKGVKRDQLIGIMADRSCEMIIGMLGILKAGGAYVPIDPEYPKERIQFLLEDSRVDVLLLQRHLPFELPYAGELMYLDDERLYTGDTSNPVSIAQPRDLAYVIYTSGTTGKPKGVLIEHKNVVRLFFNSKPLFDFRESDVWTLFHSFCFDFSVWEMYGSLLYGGKLVIIPKTVAQDPTAFWEVIRHEQVTVLNQTPSAFYSLVQEELGRPESASKLRKVIFGGEALIPTRLKQWKEKYPEVKFINMYGITETTVHVTYKEIDQANMDHPASNIGKPIPTLSCYILDEQCRPVPIGVVGEMYVSGEGVARGYLNRPELTAERFVESPFFPEKRMYKTGDLAKWLPNGDMEYLGRMDQQVKIRGHRIELGEIESKLLQMEAIQDVAVISRQDRHGQSSLYAYVVLKDGCTIKQTRDALAQVLPGFMIPSYIVSLDCIPLTPNGKLNRQALPEPDGDNYSGVEYTAPRNPIEETLSAVWQDILGVNRIGIAENFFQLGGDSIKALQVCSQMRKLGFELSVKNLLQHPSIAELSPSVREFRQIIDQGPVEGEVSFTPIQIGLFREQEGEGLHHHNQSVMLYRRHGFDISFVCRAFERLTEHHDALRMGVYRSNEGGWIQQNRGIEGQQVHLHVVDMTQETDITAHIAEEERNIQQSMNLETDPTLVKLGLFRTAEGDHLLIAIHHLVVDGVSWRILLEDFSDLYSQLEANKEMKLPPKTTSYRDYASQLQTYAVSRKLKKELDYWKEIESVSIAPLPKDGEALQRKRRDERLLSMTLSEEETGLLLKETHQAYRTEINDILLTALALSVQQWTGQEQVLINLEGHGREEILSGVDITRTVGWFTSIYPVLLDLRTSDQVQTKSNLLGYRIKRVKDGLRRIPNKGIGYGISKYMMSEEHKQGIAFRTEPDIRFNYLGQFDNDIQRDVFQRSHYQCQHMVSAEAQRTVALDINAMVVEGSLTLTVGYHWEEYKETTVAQFLQSFLRYIRDIIAHCAAQTESEKTSGDFSSHTLSLEEWDILADRLKEDGSIANIADIYPLSYMQEGMLFHYLKEEGTTAYFEQAKFELSGDLHIPAFERSVNELVDRYDVLRTVFIYEGLTRPQQVVWKQRRLTVHVEDLSAMEENQKAAYIEAYKANDRERGFDIQRDLLLRISILKTGERSHTLIWSFHHLIMDGWCLGIIFKDVFQIYDAMQQGKTMQLEKAPAYNTYIEWLYGNDREEALSYWQNYLDNYNQQATIPRAGERREESGTYHHEELSLTLDETLTERLLHLAQTNQVTVNTVFQAIWAILLRQYNRTDDVVFGSVVSGRSAEIPGIEQMVGLFINTVPVRVRLGRMSFRELIHQIQQNSLETEPHTYCPLYEVQAKSELRQHLFDHLLVFENYPIEQGMKALSGSKEKGLQIEGIEFSEHNNYDFTVTVIPGKEMKVIYSYNAQVHEREWVENIAGHMKQAMADVTFNPDCLLEEVDILTEQEKSHLIVECNNTKADYPHEKTIHQLFEEQVRSNPDNIAVAMGDSSLTYRELNEKSNQLARELRAKGVQADQLIGIMCERSIEMIVSILGVLKAGGAYVPIDPDYPQERIDFILANSACQILLTQSHLVTKTGFVGEQILLDCPELFQGEHADLETINTPNDLAYVIYTSGTTGTPKGVLIEHRNVVRLLFNDKSLFDFGSNDVWTLFHSYCFDFSVWEMYGALLYGGKLLIVPKEVTQDPQRFIGLLKEQRVTVLNQTPTAFYPVIHEEMRTEDRELCLRMVIFGGEALAPAKLKSFKEKYKHIKLINMYGITETTVHVTYKDITTNEIEQNSSDIGNPIPTLTAYVLDPRNKLVPVGVPGELHVGGEGLARGYLHQPELTSEKFIQNPYEPGERLYKSGDLVRRLPNGNLEYLGRIDHQVKIRGHRIELGEIERKLLEHPSIKEAAVLAGEGDGGHKSLCAYFTADSELPVSEVRTYLTKQLPSFMLPSYFIYLENMPLTSNGKVDRKALPKPDDSLRDVGNYEAPRSELEWQLAEIWQDMLGVRQVGIHDNFFDLGGDSIKVIGLVNKMNRHCQFHVQIREMYLYPTIGMLVEHIQSQTTYAQHEELLKDATAAAEAFKLSLREDVRFAERLTDAEDLHPMSEISKGMIYHSLKTPEAAIYHDQIVYRLKDDSYKHDILRQALEQLVAKHSMLRSSFHIHDFPEPVQVIHQHVAMEVNFFDLADQSAGERERFIADQLAKDRQNLFSIDVNKPLWRLHVYTLNEEYVLLAWIFHHAIMDGWSVASLMTELTTLYYRLKERQPLQIHALKSSYKDYVIEQLAIKNNHEFQQFWQEELTHYKRWELPVPHSSGGEIENASYTVVTKPLDPELVAKLKQIAQQHDTTFKTVCFTAFLSLLRMYAFEEDVVAGLVENARPICEDGEKILGCFLNTVPFRIQFEQEMTWADLIRKVHRKHVDLKEYGRLPLPDICKAAGETAFGKNPFFDIMFNYVDFHVFNNIAQGTMETDNVLFEIDNSYERTNMLLDFSVSTTLGHNLIKIGSVLPQATVEEMAQTFIRILELIMTDVNRRADKMNMILPEEKETLLTAFNQTQVRFPTEEPIHKLLEEAAERTPDRIALQYQDQQMTFQQVNQRANQLAYHLRSKGVMPNVLVGIVTERSFDMIVGILAVLKAGGAYVPIDPDFPADRIEYMLRDSQANILLAQSGRVSDLSFAGHIVLIDQEESYGGSTANLEPVHAMNDLAYVIYTSGSTGLPKGVTIEHANLLHVLFVHEYLYPLEEKDAFLLKTNYTFDVSMIEIFGWIVGDGRLVILEPGAEKEPHLIMQAIERHHVTHINFVPSMLSWFVSNAEQIGAIGQLKYIFAAGEALAPDLANKIREAVPGVRLENVYGPTEATVYATKFSVQGHTEKVVPIGKPLPNVQIFILSRMNQLQPLGVAGELCIAGSGVARGYLNRADLTAEKFVSNRIIGQGTLYKTGDLARWLPDGNIEYLGRLDHQVKIRGYRIELGEIETALLQAASARETAVVARENTYGQQELCAYVVTEEELVVSKLREALATFMPSYMIPSYFVQLDRLPLTSSGKLDRKALPEPEDCQNARGEYVAPRSETEELLANMWRDVLGVPQIGIQDHFFELGGDSIKALQISSRLYQYGFGITVKDLFQYPTIGELSPHVSRIRQSIDQGLVEGEVVLTPVQRQFLERQGELRRFSQSVILYRRNRFEEEAVREVFERLAEHHDALRMVYSQEEGAWKQHNRGVDGTSFSLEVVDISDEPDNAEKTAEQAMNIQQRIDLEKGPLVRLGLFRASGGDYLVVAIHPLVVDGGSWRILLEDFSTGYKQRTSGEVIGFPLKTTSYLDYAMRLAEYARKPQLLGEQEYWRSIEDIQVVGLPKDAETASNASNTSRDEYTLSVRLTEQETSQLLQEAHEAYSTDTEALLLTALGLSVQQWTGEKRALLNMVGHGREDDVLGGIDLSRTVGSFTSAYPVMLDMDVPGGLAGEDALSHQIKSTKDSLRRIPDKGIGYGALKYLVPEDKKEIAFCSKPEIALTYLGQLDCERNSEVFEISSFAATGSANSECYKEYTLDIKAFVTKGAMTLVVGYNRQQYNKATIERFIASFQQYLQSIIAHCVTREKERTLTDFSDEELTLDELEDISELLSTL</sequence>
<dbReference type="SUPFAM" id="SSF56801">
    <property type="entry name" value="Acetyl-CoA synthetase-like"/>
    <property type="match status" value="3"/>
</dbReference>